<feature type="region of interest" description="Disordered" evidence="5">
    <location>
        <begin position="1"/>
        <end position="29"/>
    </location>
</feature>
<keyword evidence="4 6" id="KW-0472">Membrane</keyword>
<dbReference type="RefSeq" id="XP_033458300.1">
    <property type="nucleotide sequence ID" value="XM_033605340.1"/>
</dbReference>
<feature type="transmembrane region" description="Helical" evidence="6">
    <location>
        <begin position="359"/>
        <end position="378"/>
    </location>
</feature>
<keyword evidence="7" id="KW-1185">Reference proteome</keyword>
<feature type="transmembrane region" description="Helical" evidence="6">
    <location>
        <begin position="236"/>
        <end position="255"/>
    </location>
</feature>
<keyword evidence="2 6" id="KW-0812">Transmembrane</keyword>
<dbReference type="OrthoDB" id="196103at2759"/>
<dbReference type="AlphaFoldDB" id="A0A6J3M185"/>
<organism evidence="8">
    <name type="scientific">Dissoconium aciculare CBS 342.82</name>
    <dbReference type="NCBI Taxonomy" id="1314786"/>
    <lineage>
        <taxon>Eukaryota</taxon>
        <taxon>Fungi</taxon>
        <taxon>Dikarya</taxon>
        <taxon>Ascomycota</taxon>
        <taxon>Pezizomycotina</taxon>
        <taxon>Dothideomycetes</taxon>
        <taxon>Dothideomycetidae</taxon>
        <taxon>Mycosphaerellales</taxon>
        <taxon>Dissoconiaceae</taxon>
        <taxon>Dissoconium</taxon>
    </lineage>
</organism>
<evidence type="ECO:0000256" key="3">
    <source>
        <dbReference type="ARBA" id="ARBA00022989"/>
    </source>
</evidence>
<evidence type="ECO:0008006" key="9">
    <source>
        <dbReference type="Google" id="ProtNLM"/>
    </source>
</evidence>
<feature type="transmembrane region" description="Helical" evidence="6">
    <location>
        <begin position="59"/>
        <end position="76"/>
    </location>
</feature>
<dbReference type="Gene3D" id="1.20.1250.20">
    <property type="entry name" value="MFS general substrate transporter like domains"/>
    <property type="match status" value="1"/>
</dbReference>
<dbReference type="PANTHER" id="PTHR23294">
    <property type="entry name" value="ET TRANSLATION PRODUCT-RELATED"/>
    <property type="match status" value="1"/>
</dbReference>
<reference evidence="8" key="1">
    <citation type="submission" date="2020-01" db="EMBL/GenBank/DDBJ databases">
        <authorList>
            <consortium name="DOE Joint Genome Institute"/>
            <person name="Haridas S."/>
            <person name="Albert R."/>
            <person name="Binder M."/>
            <person name="Bloem J."/>
            <person name="Labutti K."/>
            <person name="Salamov A."/>
            <person name="Andreopoulos B."/>
            <person name="Baker S.E."/>
            <person name="Barry K."/>
            <person name="Bills G."/>
            <person name="Bluhm B.H."/>
            <person name="Cannon C."/>
            <person name="Castanera R."/>
            <person name="Culley D.E."/>
            <person name="Daum C."/>
            <person name="Ezra D."/>
            <person name="Gonzalez J.B."/>
            <person name="Henrissat B."/>
            <person name="Kuo A."/>
            <person name="Liang C."/>
            <person name="Lipzen A."/>
            <person name="Lutzoni F."/>
            <person name="Magnuson J."/>
            <person name="Mondo S."/>
            <person name="Nolan M."/>
            <person name="Ohm R."/>
            <person name="Pangilinan J."/>
            <person name="Park H.-J."/>
            <person name="Ramirez L."/>
            <person name="Alfaro M."/>
            <person name="Sun H."/>
            <person name="Tritt A."/>
            <person name="Yoshinaga Y."/>
            <person name="Zwiers L.-H."/>
            <person name="Turgeon B.G."/>
            <person name="Goodwin S.B."/>
            <person name="Spatafora J.W."/>
            <person name="Crous P.W."/>
            <person name="Grigoriev I.V."/>
        </authorList>
    </citation>
    <scope>NUCLEOTIDE SEQUENCE</scope>
    <source>
        <strain evidence="8">CBS 342.82</strain>
    </source>
</reference>
<gene>
    <name evidence="8" type="ORF">K489DRAFT_382311</name>
</gene>
<feature type="transmembrane region" description="Helical" evidence="6">
    <location>
        <begin position="329"/>
        <end position="347"/>
    </location>
</feature>
<reference evidence="8" key="2">
    <citation type="submission" date="2020-04" db="EMBL/GenBank/DDBJ databases">
        <authorList>
            <consortium name="NCBI Genome Project"/>
        </authorList>
    </citation>
    <scope>NUCLEOTIDE SEQUENCE</scope>
    <source>
        <strain evidence="8">CBS 342.82</strain>
    </source>
</reference>
<feature type="transmembrane region" description="Helical" evidence="6">
    <location>
        <begin position="291"/>
        <end position="309"/>
    </location>
</feature>
<feature type="transmembrane region" description="Helical" evidence="6">
    <location>
        <begin position="462"/>
        <end position="488"/>
    </location>
</feature>
<feature type="transmembrane region" description="Helical" evidence="6">
    <location>
        <begin position="204"/>
        <end position="224"/>
    </location>
</feature>
<comment type="subcellular location">
    <subcellularLocation>
        <location evidence="1">Membrane</location>
        <topology evidence="1">Multi-pass membrane protein</topology>
    </subcellularLocation>
</comment>
<proteinExistence type="predicted"/>
<dbReference type="Pfam" id="PF05978">
    <property type="entry name" value="UNC-93"/>
    <property type="match status" value="1"/>
</dbReference>
<feature type="transmembrane region" description="Helical" evidence="6">
    <location>
        <begin position="406"/>
        <end position="427"/>
    </location>
</feature>
<evidence type="ECO:0000256" key="2">
    <source>
        <dbReference type="ARBA" id="ARBA00022692"/>
    </source>
</evidence>
<dbReference type="GeneID" id="54363140"/>
<evidence type="ECO:0000256" key="6">
    <source>
        <dbReference type="SAM" id="Phobius"/>
    </source>
</evidence>
<evidence type="ECO:0000313" key="8">
    <source>
        <dbReference type="RefSeq" id="XP_033458300.1"/>
    </source>
</evidence>
<dbReference type="GO" id="GO:0016020">
    <property type="term" value="C:membrane"/>
    <property type="evidence" value="ECO:0007669"/>
    <property type="project" value="UniProtKB-SubCell"/>
</dbReference>
<reference evidence="8" key="3">
    <citation type="submission" date="2025-08" db="UniProtKB">
        <authorList>
            <consortium name="RefSeq"/>
        </authorList>
    </citation>
    <scope>IDENTIFICATION</scope>
    <source>
        <strain evidence="8">CBS 342.82</strain>
    </source>
</reference>
<feature type="transmembrane region" description="Helical" evidence="6">
    <location>
        <begin position="119"/>
        <end position="141"/>
    </location>
</feature>
<keyword evidence="3 6" id="KW-1133">Transmembrane helix</keyword>
<dbReference type="PANTHER" id="PTHR23294:SF59">
    <property type="entry name" value="UNC93-LIKE PROTEIN C922.05C"/>
    <property type="match status" value="1"/>
</dbReference>
<feature type="transmembrane region" description="Helical" evidence="6">
    <location>
        <begin position="161"/>
        <end position="183"/>
    </location>
</feature>
<name>A0A6J3M185_9PEZI</name>
<sequence length="534" mass="58107">MADVIREKSSAPVDTRSTDSPLDQSSTHEQSAPLTGWLYKSWKIGPLTVPHYASPKMQLLMVSFVCFLCPGMFNALNGLGGGGQVTGVASSDSNTALYSTFAVVGFFAGSVVNRVGVKWSLAFGGMGYCIYVSAWLVYNFVPVYDQTTGALKTPGPVSEQAGIGYITFAGALLGICAGILWTAQGTIMMAYPLEADKGKYVSTFWIIFNLGGVIGSLVPLGININTATKASVSNGTYIGFLILTIIGGLLAWTMLDASKVVRADGSRVILMKHPSVSSEFLGLYQTLRRDLWIVGLFPMFFASNWFYTYHFNGVNAAVFTTRTRALNGVLYWSAQIVGAGFIGPLLDYRGIRRSVRARIMWATLFVLTMAIWGGGYVFQRGYTRESTDPDVYPGMDWTTPGYVGPMFLYICYGLYDAIWQTCTYWLIGSLTNNARRLANYAGFYKGLQSAGSAIMWRMDGLFVPYMTIFASCWGLLAASLVIALPVVWLQVRDTVALEDDLQFTDEGVADVLGAKPVAALEAEERRDVLGGGKA</sequence>
<feature type="transmembrane region" description="Helical" evidence="6">
    <location>
        <begin position="96"/>
        <end position="112"/>
    </location>
</feature>
<feature type="compositionally biased region" description="Polar residues" evidence="5">
    <location>
        <begin position="18"/>
        <end position="29"/>
    </location>
</feature>
<evidence type="ECO:0000256" key="1">
    <source>
        <dbReference type="ARBA" id="ARBA00004141"/>
    </source>
</evidence>
<dbReference type="InterPro" id="IPR036259">
    <property type="entry name" value="MFS_trans_sf"/>
</dbReference>
<dbReference type="InterPro" id="IPR051617">
    <property type="entry name" value="UNC-93-like_regulator"/>
</dbReference>
<evidence type="ECO:0000313" key="7">
    <source>
        <dbReference type="Proteomes" id="UP000504637"/>
    </source>
</evidence>
<evidence type="ECO:0000256" key="4">
    <source>
        <dbReference type="ARBA" id="ARBA00023136"/>
    </source>
</evidence>
<dbReference type="InterPro" id="IPR010291">
    <property type="entry name" value="Ion_channel_UNC-93"/>
</dbReference>
<evidence type="ECO:0000256" key="5">
    <source>
        <dbReference type="SAM" id="MobiDB-lite"/>
    </source>
</evidence>
<dbReference type="Proteomes" id="UP000504637">
    <property type="component" value="Unplaced"/>
</dbReference>
<protein>
    <recommendedName>
        <fullName evidence="9">MFS general substrate transporter</fullName>
    </recommendedName>
</protein>
<accession>A0A6J3M185</accession>
<dbReference type="SUPFAM" id="SSF103473">
    <property type="entry name" value="MFS general substrate transporter"/>
    <property type="match status" value="1"/>
</dbReference>